<sequence length="162" mass="18172">MRCVLLSSGWYLNATVSIQGVFYVADSLAPQSEFDPGSHFYGPAAWGGKTGPVYGRELIRIRPLHWDSWFARAEANLFEETTHKLEPLRIWPARLHVMSAGRDKGLEALDGVVLKSEADLIVRVNECAERFERRAPLLYTPSGRLQVVKERLSHAGGMAFQC</sequence>
<dbReference type="EMBL" id="AB853026">
    <property type="protein sequence ID" value="BAO18934.1"/>
    <property type="molecule type" value="Genomic_DNA"/>
</dbReference>
<reference evidence="1" key="2">
    <citation type="submission" date="2024-06" db="EMBL/GenBank/DDBJ databases">
        <authorList>
            <person name="Sakai Y."/>
            <person name="Fujii T."/>
        </authorList>
    </citation>
    <scope>NUCLEOTIDE SEQUENCE</scope>
    <source>
        <strain evidence="1">M701</strain>
        <plasmid evidence="1">pM7012</plasmid>
    </source>
</reference>
<keyword evidence="1" id="KW-0614">Plasmid</keyword>
<name>V5YNV7_9BURK</name>
<accession>V5YNV7</accession>
<reference evidence="1" key="1">
    <citation type="journal article" date="2014" name="Microbiology">
        <title>A 2,4-dichlorophenoxyacetic acid degradation plasmid pM7012 discloses distribution of an unclassified megaplasmid group across bacterial species.</title>
        <authorList>
            <person name="Sakai Y."/>
            <person name="Ogawa N."/>
            <person name="Shimomura Y."/>
            <person name="Fujii T."/>
        </authorList>
    </citation>
    <scope>NUCLEOTIDE SEQUENCE</scope>
    <source>
        <strain evidence="1">M701</strain>
    </source>
</reference>
<dbReference type="RefSeq" id="WP_023842477.1">
    <property type="nucleotide sequence ID" value="NC_022995.1"/>
</dbReference>
<protein>
    <submittedName>
        <fullName evidence="1">Uncharacterized protein</fullName>
    </submittedName>
</protein>
<proteinExistence type="predicted"/>
<organism evidence="1">
    <name type="scientific">Burkholderia sp. M701</name>
    <dbReference type="NCBI Taxonomy" id="326454"/>
    <lineage>
        <taxon>Bacteria</taxon>
        <taxon>Pseudomonadati</taxon>
        <taxon>Pseudomonadota</taxon>
        <taxon>Betaproteobacteria</taxon>
        <taxon>Burkholderiales</taxon>
        <taxon>Burkholderiaceae</taxon>
        <taxon>Burkholderia</taxon>
    </lineage>
</organism>
<geneLocation type="plasmid" evidence="1">
    <name>pM7012</name>
</geneLocation>
<evidence type="ECO:0000313" key="1">
    <source>
        <dbReference type="EMBL" id="BAO18934.1"/>
    </source>
</evidence>
<dbReference type="AlphaFoldDB" id="V5YNV7"/>